<dbReference type="InterPro" id="IPR045214">
    <property type="entry name" value="Surf1/Surf4"/>
</dbReference>
<keyword evidence="2 5" id="KW-0812">Transmembrane</keyword>
<feature type="transmembrane region" description="Helical" evidence="5">
    <location>
        <begin position="58"/>
        <end position="77"/>
    </location>
</feature>
<dbReference type="PANTHER" id="PTHR23427">
    <property type="entry name" value="SURFEIT LOCUS PROTEIN"/>
    <property type="match status" value="1"/>
</dbReference>
<evidence type="ECO:0000256" key="5">
    <source>
        <dbReference type="RuleBase" id="RU363076"/>
    </source>
</evidence>
<sequence length="372" mass="43334">MFVPKFKYGTRTSLIRRFLHFDPPKPPAAPKTLDIDWKPIKSNKSLKRDGNKHNTGRGVVFGLLCLTPVVTLGLGFWQLQRLKWKNSLVAECEDRLTYKPLPLPKNFREEDVENFEYRKVLITGRFDYEKELLVGPRLHDDRKGYLLVTPFIRCNRGGRILVERGWISEENVNQAKRRLKHLSMPESTITLECLLKVPPEKGMFHIEHEPGTNMFRYVDLERMCKETNCKPIYAQVVQDFKDHPEWLKDKVSKIDHESSGGKWNLWRWRSQKESDNNDDQSQLETFRAPMVGEAEVPTSQDSSLEFSPLQFVNAGVPIGKVPKVDYTNNHLNYLVTWWGLSLASTVLLLLVLKNKKFVNPSDEKLRHARKYM</sequence>
<name>A0A1B2J9U9_PICPA</name>
<comment type="function">
    <text evidence="5">Probably involved in the biogenesis of the COX complex.</text>
</comment>
<evidence type="ECO:0000256" key="1">
    <source>
        <dbReference type="ARBA" id="ARBA00004370"/>
    </source>
</evidence>
<keyword evidence="7" id="KW-1185">Reference proteome</keyword>
<evidence type="ECO:0000313" key="6">
    <source>
        <dbReference type="EMBL" id="ANZ74824.1"/>
    </source>
</evidence>
<protein>
    <recommendedName>
        <fullName evidence="5">SURF1-like protein</fullName>
    </recommendedName>
</protein>
<accession>A0A1B2J9U9</accession>
<keyword evidence="3 5" id="KW-1133">Transmembrane helix</keyword>
<keyword evidence="4 5" id="KW-0472">Membrane</keyword>
<dbReference type="EMBL" id="CP014584">
    <property type="protein sequence ID" value="ANZ74824.1"/>
    <property type="molecule type" value="Genomic_DNA"/>
</dbReference>
<dbReference type="InterPro" id="IPR002994">
    <property type="entry name" value="Surf1/Shy1"/>
</dbReference>
<evidence type="ECO:0000256" key="4">
    <source>
        <dbReference type="ARBA" id="ARBA00023136"/>
    </source>
</evidence>
<dbReference type="CDD" id="cd06662">
    <property type="entry name" value="SURF1"/>
    <property type="match status" value="1"/>
</dbReference>
<feature type="transmembrane region" description="Helical" evidence="5">
    <location>
        <begin position="331"/>
        <end position="352"/>
    </location>
</feature>
<dbReference type="Proteomes" id="UP000094565">
    <property type="component" value="Chromosome 1"/>
</dbReference>
<dbReference type="Pfam" id="PF02104">
    <property type="entry name" value="SURF1"/>
    <property type="match status" value="1"/>
</dbReference>
<dbReference type="GO" id="GO:0005743">
    <property type="term" value="C:mitochondrial inner membrane"/>
    <property type="evidence" value="ECO:0007669"/>
    <property type="project" value="UniProtKB-SubCell"/>
</dbReference>
<dbReference type="GO" id="GO:0033617">
    <property type="term" value="P:mitochondrial respiratory chain complex IV assembly"/>
    <property type="evidence" value="ECO:0007669"/>
    <property type="project" value="TreeGrafter"/>
</dbReference>
<reference evidence="6 7" key="1">
    <citation type="submission" date="2016-02" db="EMBL/GenBank/DDBJ databases">
        <title>Comparative genomic and transcriptomic foundation for Pichia pastoris.</title>
        <authorList>
            <person name="Love K.R."/>
            <person name="Shah K.A."/>
            <person name="Whittaker C.A."/>
            <person name="Wu J."/>
            <person name="Bartlett M.C."/>
            <person name="Ma D."/>
            <person name="Leeson R.L."/>
            <person name="Priest M."/>
            <person name="Young S.K."/>
            <person name="Love J.C."/>
        </authorList>
    </citation>
    <scope>NUCLEOTIDE SEQUENCE [LARGE SCALE GENOMIC DNA]</scope>
    <source>
        <strain evidence="6 7">ATCC 28485</strain>
    </source>
</reference>
<comment type="similarity">
    <text evidence="5">Belongs to the SURF1 family.</text>
</comment>
<keyword evidence="5" id="KW-0496">Mitochondrion</keyword>
<evidence type="ECO:0000256" key="2">
    <source>
        <dbReference type="ARBA" id="ARBA00022692"/>
    </source>
</evidence>
<evidence type="ECO:0000256" key="3">
    <source>
        <dbReference type="ARBA" id="ARBA00022989"/>
    </source>
</evidence>
<dbReference type="PANTHER" id="PTHR23427:SF2">
    <property type="entry name" value="SURFEIT LOCUS PROTEIN 1"/>
    <property type="match status" value="1"/>
</dbReference>
<dbReference type="OrthoDB" id="10040024at2759"/>
<dbReference type="PROSITE" id="PS50895">
    <property type="entry name" value="SURF1"/>
    <property type="match status" value="1"/>
</dbReference>
<keyword evidence="5" id="KW-0999">Mitochondrion inner membrane</keyword>
<evidence type="ECO:0000313" key="7">
    <source>
        <dbReference type="Proteomes" id="UP000094565"/>
    </source>
</evidence>
<proteinExistence type="inferred from homology"/>
<dbReference type="AlphaFoldDB" id="A0A1B2J9U9"/>
<gene>
    <name evidence="6" type="primary">SHY1</name>
    <name evidence="6" type="ORF">ATY40_BA7501111</name>
</gene>
<comment type="subcellular location">
    <subcellularLocation>
        <location evidence="1">Membrane</location>
    </subcellularLocation>
    <subcellularLocation>
        <location evidence="5">Mitochondrion inner membrane</location>
        <topology evidence="5">Multi-pass membrane protein</topology>
    </subcellularLocation>
</comment>
<organism evidence="6 7">
    <name type="scientific">Komagataella pastoris</name>
    <name type="common">Yeast</name>
    <name type="synonym">Pichia pastoris</name>
    <dbReference type="NCBI Taxonomy" id="4922"/>
    <lineage>
        <taxon>Eukaryota</taxon>
        <taxon>Fungi</taxon>
        <taxon>Dikarya</taxon>
        <taxon>Ascomycota</taxon>
        <taxon>Saccharomycotina</taxon>
        <taxon>Pichiomycetes</taxon>
        <taxon>Pichiales</taxon>
        <taxon>Pichiaceae</taxon>
        <taxon>Komagataella</taxon>
    </lineage>
</organism>